<dbReference type="Proteomes" id="UP000006729">
    <property type="component" value="Chromosome 19"/>
</dbReference>
<proteinExistence type="predicted"/>
<evidence type="ECO:0000313" key="2">
    <source>
        <dbReference type="Proteomes" id="UP000006729"/>
    </source>
</evidence>
<keyword evidence="2" id="KW-1185">Reference proteome</keyword>
<evidence type="ECO:0000313" key="1">
    <source>
        <dbReference type="EMBL" id="KAI9377179.1"/>
    </source>
</evidence>
<protein>
    <submittedName>
        <fullName evidence="1">Uncharacterized protein</fullName>
    </submittedName>
</protein>
<dbReference type="EMBL" id="CM009308">
    <property type="protein sequence ID" value="KAI9377179.1"/>
    <property type="molecule type" value="Genomic_DNA"/>
</dbReference>
<organism evidence="1 2">
    <name type="scientific">Populus trichocarpa</name>
    <name type="common">Western balsam poplar</name>
    <name type="synonym">Populus balsamifera subsp. trichocarpa</name>
    <dbReference type="NCBI Taxonomy" id="3694"/>
    <lineage>
        <taxon>Eukaryota</taxon>
        <taxon>Viridiplantae</taxon>
        <taxon>Streptophyta</taxon>
        <taxon>Embryophyta</taxon>
        <taxon>Tracheophyta</taxon>
        <taxon>Spermatophyta</taxon>
        <taxon>Magnoliopsida</taxon>
        <taxon>eudicotyledons</taxon>
        <taxon>Gunneridae</taxon>
        <taxon>Pentapetalae</taxon>
        <taxon>rosids</taxon>
        <taxon>fabids</taxon>
        <taxon>Malpighiales</taxon>
        <taxon>Salicaceae</taxon>
        <taxon>Saliceae</taxon>
        <taxon>Populus</taxon>
    </lineage>
</organism>
<comment type="caution">
    <text evidence="1">The sequence shown here is derived from an EMBL/GenBank/DDBJ whole genome shotgun (WGS) entry which is preliminary data.</text>
</comment>
<sequence length="100" mass="12519">MDNHYLYKWNCPKWKYQFFICSFYLIQALYLIHVPTFLLIHSLIDMQENCMLWLKDRLMVFFFIIMFREMGVRIELWMMNFEYSFLVISFKTRLILHAIL</sequence>
<reference evidence="1 2" key="1">
    <citation type="journal article" date="2006" name="Science">
        <title>The genome of black cottonwood, Populus trichocarpa (Torr. &amp; Gray).</title>
        <authorList>
            <person name="Tuskan G.A."/>
            <person name="Difazio S."/>
            <person name="Jansson S."/>
            <person name="Bohlmann J."/>
            <person name="Grigoriev I."/>
            <person name="Hellsten U."/>
            <person name="Putnam N."/>
            <person name="Ralph S."/>
            <person name="Rombauts S."/>
            <person name="Salamov A."/>
            <person name="Schein J."/>
            <person name="Sterck L."/>
            <person name="Aerts A."/>
            <person name="Bhalerao R.R."/>
            <person name="Bhalerao R.P."/>
            <person name="Blaudez D."/>
            <person name="Boerjan W."/>
            <person name="Brun A."/>
            <person name="Brunner A."/>
            <person name="Busov V."/>
            <person name="Campbell M."/>
            <person name="Carlson J."/>
            <person name="Chalot M."/>
            <person name="Chapman J."/>
            <person name="Chen G.L."/>
            <person name="Cooper D."/>
            <person name="Coutinho P.M."/>
            <person name="Couturier J."/>
            <person name="Covert S."/>
            <person name="Cronk Q."/>
            <person name="Cunningham R."/>
            <person name="Davis J."/>
            <person name="Degroeve S."/>
            <person name="Dejardin A."/>
            <person name="Depamphilis C."/>
            <person name="Detter J."/>
            <person name="Dirks B."/>
            <person name="Dubchak I."/>
            <person name="Duplessis S."/>
            <person name="Ehlting J."/>
            <person name="Ellis B."/>
            <person name="Gendler K."/>
            <person name="Goodstein D."/>
            <person name="Gribskov M."/>
            <person name="Grimwood J."/>
            <person name="Groover A."/>
            <person name="Gunter L."/>
            <person name="Hamberger B."/>
            <person name="Heinze B."/>
            <person name="Helariutta Y."/>
            <person name="Henrissat B."/>
            <person name="Holligan D."/>
            <person name="Holt R."/>
            <person name="Huang W."/>
            <person name="Islam-Faridi N."/>
            <person name="Jones S."/>
            <person name="Jones-Rhoades M."/>
            <person name="Jorgensen R."/>
            <person name="Joshi C."/>
            <person name="Kangasjarvi J."/>
            <person name="Karlsson J."/>
            <person name="Kelleher C."/>
            <person name="Kirkpatrick R."/>
            <person name="Kirst M."/>
            <person name="Kohler A."/>
            <person name="Kalluri U."/>
            <person name="Larimer F."/>
            <person name="Leebens-Mack J."/>
            <person name="Leple J.C."/>
            <person name="Locascio P."/>
            <person name="Lou Y."/>
            <person name="Lucas S."/>
            <person name="Martin F."/>
            <person name="Montanini B."/>
            <person name="Napoli C."/>
            <person name="Nelson D.R."/>
            <person name="Nelson C."/>
            <person name="Nieminen K."/>
            <person name="Nilsson O."/>
            <person name="Pereda V."/>
            <person name="Peter G."/>
            <person name="Philippe R."/>
            <person name="Pilate G."/>
            <person name="Poliakov A."/>
            <person name="Razumovskaya J."/>
            <person name="Richardson P."/>
            <person name="Rinaldi C."/>
            <person name="Ritland K."/>
            <person name="Rouze P."/>
            <person name="Ryaboy D."/>
            <person name="Schmutz J."/>
            <person name="Schrader J."/>
            <person name="Segerman B."/>
            <person name="Shin H."/>
            <person name="Siddiqui A."/>
            <person name="Sterky F."/>
            <person name="Terry A."/>
            <person name="Tsai C.J."/>
            <person name="Uberbacher E."/>
            <person name="Unneberg P."/>
            <person name="Vahala J."/>
            <person name="Wall K."/>
            <person name="Wessler S."/>
            <person name="Yang G."/>
            <person name="Yin T."/>
            <person name="Douglas C."/>
            <person name="Marra M."/>
            <person name="Sandberg G."/>
            <person name="Van de Peer Y."/>
            <person name="Rokhsar D."/>
        </authorList>
    </citation>
    <scope>NUCLEOTIDE SEQUENCE [LARGE SCALE GENOMIC DNA]</scope>
    <source>
        <strain evidence="2">cv. Nisqually</strain>
    </source>
</reference>
<gene>
    <name evidence="1" type="ORF">POPTR_019G032401v4</name>
</gene>
<accession>A0ACC0RJE3</accession>
<name>A0ACC0RJE3_POPTR</name>